<organism evidence="2 3">
    <name type="scientific">Lupinus luteus</name>
    <name type="common">European yellow lupine</name>
    <dbReference type="NCBI Taxonomy" id="3873"/>
    <lineage>
        <taxon>Eukaryota</taxon>
        <taxon>Viridiplantae</taxon>
        <taxon>Streptophyta</taxon>
        <taxon>Embryophyta</taxon>
        <taxon>Tracheophyta</taxon>
        <taxon>Spermatophyta</taxon>
        <taxon>Magnoliopsida</taxon>
        <taxon>eudicotyledons</taxon>
        <taxon>Gunneridae</taxon>
        <taxon>Pentapetalae</taxon>
        <taxon>rosids</taxon>
        <taxon>fabids</taxon>
        <taxon>Fabales</taxon>
        <taxon>Fabaceae</taxon>
        <taxon>Papilionoideae</taxon>
        <taxon>50 kb inversion clade</taxon>
        <taxon>genistoids sensu lato</taxon>
        <taxon>core genistoids</taxon>
        <taxon>Genisteae</taxon>
        <taxon>Lupinus</taxon>
    </lineage>
</organism>
<dbReference type="Proteomes" id="UP001497480">
    <property type="component" value="Unassembled WGS sequence"/>
</dbReference>
<dbReference type="InterPro" id="IPR040911">
    <property type="entry name" value="Exostosin_GT47"/>
</dbReference>
<sequence length="151" mass="17700">MPYIREQVKLLYKCHKNTALSWLGNIFHDFQRCDASLLLDSTRRTLYEKETNISFGLRNFRDDIVRLSSLNEHMTIQLISSSWPYWNRTEGVDHFFVTPHDFGACFHYQEEKAIEKGILPLLQYATLVQTFGQMNYLCLKDGSIPTILGKF</sequence>
<dbReference type="AlphaFoldDB" id="A0AAV1W825"/>
<comment type="caution">
    <text evidence="2">The sequence shown here is derived from an EMBL/GenBank/DDBJ whole genome shotgun (WGS) entry which is preliminary data.</text>
</comment>
<dbReference type="Gene3D" id="1.10.520.10">
    <property type="match status" value="1"/>
</dbReference>
<name>A0AAV1W825_LUPLU</name>
<protein>
    <recommendedName>
        <fullName evidence="1">Exostosin GT47 domain-containing protein</fullName>
    </recommendedName>
</protein>
<reference evidence="2 3" key="1">
    <citation type="submission" date="2024-03" db="EMBL/GenBank/DDBJ databases">
        <authorList>
            <person name="Martinez-Hernandez J."/>
        </authorList>
    </citation>
    <scope>NUCLEOTIDE SEQUENCE [LARGE SCALE GENOMIC DNA]</scope>
</reference>
<proteinExistence type="predicted"/>
<keyword evidence="3" id="KW-1185">Reference proteome</keyword>
<dbReference type="Pfam" id="PF03016">
    <property type="entry name" value="Exostosin_GT47"/>
    <property type="match status" value="1"/>
</dbReference>
<feature type="domain" description="Exostosin GT47" evidence="1">
    <location>
        <begin position="73"/>
        <end position="127"/>
    </location>
</feature>
<evidence type="ECO:0000313" key="3">
    <source>
        <dbReference type="Proteomes" id="UP001497480"/>
    </source>
</evidence>
<evidence type="ECO:0000259" key="1">
    <source>
        <dbReference type="Pfam" id="PF03016"/>
    </source>
</evidence>
<evidence type="ECO:0000313" key="2">
    <source>
        <dbReference type="EMBL" id="CAL0305153.1"/>
    </source>
</evidence>
<gene>
    <name evidence="2" type="ORF">LLUT_LOCUS6213</name>
</gene>
<accession>A0AAV1W825</accession>
<dbReference type="EMBL" id="CAXHTB010000004">
    <property type="protein sequence ID" value="CAL0305153.1"/>
    <property type="molecule type" value="Genomic_DNA"/>
</dbReference>